<dbReference type="InterPro" id="IPR011701">
    <property type="entry name" value="MFS"/>
</dbReference>
<feature type="transmembrane region" description="Helical" evidence="5">
    <location>
        <begin position="72"/>
        <end position="92"/>
    </location>
</feature>
<dbReference type="EMBL" id="BRYB01000155">
    <property type="protein sequence ID" value="GMI24184.1"/>
    <property type="molecule type" value="Genomic_DNA"/>
</dbReference>
<dbReference type="Proteomes" id="UP001165060">
    <property type="component" value="Unassembled WGS sequence"/>
</dbReference>
<dbReference type="PANTHER" id="PTHR10924">
    <property type="entry name" value="MAJOR FACILITATOR SUPERFAMILY PROTEIN-RELATED"/>
    <property type="match status" value="1"/>
</dbReference>
<feature type="transmembrane region" description="Helical" evidence="5">
    <location>
        <begin position="323"/>
        <end position="342"/>
    </location>
</feature>
<dbReference type="Pfam" id="PF07690">
    <property type="entry name" value="MFS_1"/>
    <property type="match status" value="1"/>
</dbReference>
<dbReference type="Gene3D" id="1.20.1250.20">
    <property type="entry name" value="MFS general substrate transporter like domains"/>
    <property type="match status" value="2"/>
</dbReference>
<gene>
    <name evidence="6" type="ORF">TeGR_g1949</name>
</gene>
<reference evidence="6 7" key="1">
    <citation type="journal article" date="2023" name="Commun. Biol.">
        <title>Genome analysis of Parmales, the sister group of diatoms, reveals the evolutionary specialization of diatoms from phago-mixotrophs to photoautotrophs.</title>
        <authorList>
            <person name="Ban H."/>
            <person name="Sato S."/>
            <person name="Yoshikawa S."/>
            <person name="Yamada K."/>
            <person name="Nakamura Y."/>
            <person name="Ichinomiya M."/>
            <person name="Sato N."/>
            <person name="Blanc-Mathieu R."/>
            <person name="Endo H."/>
            <person name="Kuwata A."/>
            <person name="Ogata H."/>
        </authorList>
    </citation>
    <scope>NUCLEOTIDE SEQUENCE [LARGE SCALE GENOMIC DNA]</scope>
</reference>
<evidence type="ECO:0000313" key="7">
    <source>
        <dbReference type="Proteomes" id="UP001165060"/>
    </source>
</evidence>
<feature type="transmembrane region" description="Helical" evidence="5">
    <location>
        <begin position="29"/>
        <end position="52"/>
    </location>
</feature>
<feature type="transmembrane region" description="Helical" evidence="5">
    <location>
        <begin position="207"/>
        <end position="229"/>
    </location>
</feature>
<feature type="transmembrane region" description="Helical" evidence="5">
    <location>
        <begin position="415"/>
        <end position="432"/>
    </location>
</feature>
<evidence type="ECO:0000256" key="5">
    <source>
        <dbReference type="SAM" id="Phobius"/>
    </source>
</evidence>
<evidence type="ECO:0000256" key="3">
    <source>
        <dbReference type="ARBA" id="ARBA00022989"/>
    </source>
</evidence>
<dbReference type="PANTHER" id="PTHR10924:SF6">
    <property type="entry name" value="SOLUTE CARRIER FAMILY 49 MEMBER A3"/>
    <property type="match status" value="1"/>
</dbReference>
<proteinExistence type="predicted"/>
<organism evidence="6 7">
    <name type="scientific">Tetraparma gracilis</name>
    <dbReference type="NCBI Taxonomy" id="2962635"/>
    <lineage>
        <taxon>Eukaryota</taxon>
        <taxon>Sar</taxon>
        <taxon>Stramenopiles</taxon>
        <taxon>Ochrophyta</taxon>
        <taxon>Bolidophyceae</taxon>
        <taxon>Parmales</taxon>
        <taxon>Triparmaceae</taxon>
        <taxon>Tetraparma</taxon>
    </lineage>
</organism>
<keyword evidence="3 5" id="KW-1133">Transmembrane helix</keyword>
<comment type="caution">
    <text evidence="6">The sequence shown here is derived from an EMBL/GenBank/DDBJ whole genome shotgun (WGS) entry which is preliminary data.</text>
</comment>
<dbReference type="InterPro" id="IPR049680">
    <property type="entry name" value="FLVCR1-2_SLC49-like"/>
</dbReference>
<keyword evidence="2 5" id="KW-0812">Transmembrane</keyword>
<name>A0ABQ6MDB4_9STRA</name>
<keyword evidence="4 5" id="KW-0472">Membrane</keyword>
<dbReference type="InterPro" id="IPR036259">
    <property type="entry name" value="MFS_trans_sf"/>
</dbReference>
<evidence type="ECO:0000313" key="6">
    <source>
        <dbReference type="EMBL" id="GMI24184.1"/>
    </source>
</evidence>
<dbReference type="SUPFAM" id="SSF103473">
    <property type="entry name" value="MFS general substrate transporter"/>
    <property type="match status" value="1"/>
</dbReference>
<feature type="transmembrane region" description="Helical" evidence="5">
    <location>
        <begin position="348"/>
        <end position="371"/>
    </location>
</feature>
<evidence type="ECO:0000256" key="2">
    <source>
        <dbReference type="ARBA" id="ARBA00022692"/>
    </source>
</evidence>
<feature type="transmembrane region" description="Helical" evidence="5">
    <location>
        <begin position="383"/>
        <end position="403"/>
    </location>
</feature>
<comment type="subcellular location">
    <subcellularLocation>
        <location evidence="1">Membrane</location>
        <topology evidence="1">Multi-pass membrane protein</topology>
    </subcellularLocation>
</comment>
<sequence length="443" mass="47311">MDAPLLDVLPRSSSIPPHPHQYQTTPKRFFILFFFSILNLNQCLSWFSFSSLSLDTLQTYFGPRFDQPTADLLLNWGPIIGVLTYPLQAKLSTGPSGFRSCTRVAIALSISCSLLRLAPIAVSIFTGDASYRQSAAAFVCYHCAQILNAAVGPLVMSSVTQLSAIWFPEVERTTATAVAQTSNGLGTAVGFLAPITLARTPAETPNVFILTAILSLIPFTCSLLYFPAAPPLPPSASASAPASQSTPSSPLPRSFLTLAVLAAILAGVSDGWQGCFQSILGDELSDKTIGAMGAVNCIAGNISAVATGYIMDKVFRRRFKRTILFSLTMCLLATVWFTLLVTDALPKTSALLIICVTLQGVFKDATAPLFYELSAELIYPRKEAASAGLLVLMLNMSAGVTIGLDGVLSGENMNYVMIAVLAAVILLVWAGVKEEYKRPSSLT</sequence>
<feature type="transmembrane region" description="Helical" evidence="5">
    <location>
        <begin position="104"/>
        <end position="125"/>
    </location>
</feature>
<accession>A0ABQ6MDB4</accession>
<protein>
    <recommendedName>
        <fullName evidence="8">Major facilitator superfamily (MFS) profile domain-containing protein</fullName>
    </recommendedName>
</protein>
<evidence type="ECO:0008006" key="8">
    <source>
        <dbReference type="Google" id="ProtNLM"/>
    </source>
</evidence>
<evidence type="ECO:0000256" key="1">
    <source>
        <dbReference type="ARBA" id="ARBA00004141"/>
    </source>
</evidence>
<feature type="transmembrane region" description="Helical" evidence="5">
    <location>
        <begin position="289"/>
        <end position="311"/>
    </location>
</feature>
<keyword evidence="7" id="KW-1185">Reference proteome</keyword>
<evidence type="ECO:0000256" key="4">
    <source>
        <dbReference type="ARBA" id="ARBA00023136"/>
    </source>
</evidence>